<reference evidence="2" key="1">
    <citation type="journal article" date="2019" name="BMC Genomics">
        <title>A new reference genome for Sorghum bicolor reveals high levels of sequence similarity between sweet and grain genotypes: implications for the genetics of sugar metabolism.</title>
        <authorList>
            <person name="Cooper E.A."/>
            <person name="Brenton Z.W."/>
            <person name="Flinn B.S."/>
            <person name="Jenkins J."/>
            <person name="Shu S."/>
            <person name="Flowers D."/>
            <person name="Luo F."/>
            <person name="Wang Y."/>
            <person name="Xia P."/>
            <person name="Barry K."/>
            <person name="Daum C."/>
            <person name="Lipzen A."/>
            <person name="Yoshinaga Y."/>
            <person name="Schmutz J."/>
            <person name="Saski C."/>
            <person name="Vermerris W."/>
            <person name="Kresovich S."/>
        </authorList>
    </citation>
    <scope>NUCLEOTIDE SEQUENCE</scope>
</reference>
<dbReference type="InterPro" id="IPR039615">
    <property type="entry name" value="PKS"/>
</dbReference>
<dbReference type="GO" id="GO:0009638">
    <property type="term" value="P:phototropism"/>
    <property type="evidence" value="ECO:0007669"/>
    <property type="project" value="InterPro"/>
</dbReference>
<dbReference type="OrthoDB" id="760005at2759"/>
<name>A0A921UYY3_SORBI</name>
<protein>
    <submittedName>
        <fullName evidence="2">Uncharacterized protein</fullName>
    </submittedName>
</protein>
<feature type="region of interest" description="Disordered" evidence="1">
    <location>
        <begin position="490"/>
        <end position="510"/>
    </location>
</feature>
<dbReference type="PANTHER" id="PTHR33781:SF4">
    <property type="entry name" value="PROTEIN PHYTOCHROME KINASE SUBSTRATE 1"/>
    <property type="match status" value="1"/>
</dbReference>
<dbReference type="EMBL" id="CM027680">
    <property type="protein sequence ID" value="KAG0549582.1"/>
    <property type="molecule type" value="Genomic_DNA"/>
</dbReference>
<dbReference type="AlphaFoldDB" id="A0A921UYY3"/>
<gene>
    <name evidence="2" type="ORF">BDA96_01G267300</name>
</gene>
<dbReference type="Proteomes" id="UP000807115">
    <property type="component" value="Chromosome 1"/>
</dbReference>
<comment type="caution">
    <text evidence="2">The sequence shown here is derived from an EMBL/GenBank/DDBJ whole genome shotgun (WGS) entry which is preliminary data.</text>
</comment>
<reference evidence="2" key="2">
    <citation type="submission" date="2020-10" db="EMBL/GenBank/DDBJ databases">
        <authorList>
            <person name="Cooper E.A."/>
            <person name="Brenton Z.W."/>
            <person name="Flinn B.S."/>
            <person name="Jenkins J."/>
            <person name="Shu S."/>
            <person name="Flowers D."/>
            <person name="Luo F."/>
            <person name="Wang Y."/>
            <person name="Xia P."/>
            <person name="Barry K."/>
            <person name="Daum C."/>
            <person name="Lipzen A."/>
            <person name="Yoshinaga Y."/>
            <person name="Schmutz J."/>
            <person name="Saski C."/>
            <person name="Vermerris W."/>
            <person name="Kresovich S."/>
        </authorList>
    </citation>
    <scope>NUCLEOTIDE SEQUENCE</scope>
</reference>
<evidence type="ECO:0000313" key="2">
    <source>
        <dbReference type="EMBL" id="KAG0549582.1"/>
    </source>
</evidence>
<feature type="region of interest" description="Disordered" evidence="1">
    <location>
        <begin position="358"/>
        <end position="398"/>
    </location>
</feature>
<accession>A0A921UYY3</accession>
<evidence type="ECO:0000313" key="3">
    <source>
        <dbReference type="Proteomes" id="UP000807115"/>
    </source>
</evidence>
<organism evidence="2 3">
    <name type="scientific">Sorghum bicolor</name>
    <name type="common">Sorghum</name>
    <name type="synonym">Sorghum vulgare</name>
    <dbReference type="NCBI Taxonomy" id="4558"/>
    <lineage>
        <taxon>Eukaryota</taxon>
        <taxon>Viridiplantae</taxon>
        <taxon>Streptophyta</taxon>
        <taxon>Embryophyta</taxon>
        <taxon>Tracheophyta</taxon>
        <taxon>Spermatophyta</taxon>
        <taxon>Magnoliopsida</taxon>
        <taxon>Liliopsida</taxon>
        <taxon>Poales</taxon>
        <taxon>Poaceae</taxon>
        <taxon>PACMAD clade</taxon>
        <taxon>Panicoideae</taxon>
        <taxon>Andropogonodae</taxon>
        <taxon>Andropogoneae</taxon>
        <taxon>Sorghinae</taxon>
        <taxon>Sorghum</taxon>
    </lineage>
</organism>
<sequence length="510" mass="53831">MIIIVVVFVHEQLVKFMCPYNFYLHFYFGDVYCDVYISAPIHNISFGHTIFFILVCTGVCWLHLHCTMEMGRSGNGGGKVVSFDDAISGRRWNGSSLSSYLDMGRNADVGRAAPRPLPAHAMASRRRTYADGELDVFSAERYFRGAMDDDGDDRKEGFGVTFPAGAVQVQQPLVETAAARPAAEAVVMAKPSSTRASTASFTASSAASSANSQTALFRGGLRRRRSPPRDKKCCVQVGVLMRTCSGKRSVRVDDGCAAKEIAPDAAEPAAATGIDWYRELRMHKAALGLSGDGNSHGLVAAGLPPSFNLGTAKVAAIGREVTTGEEKEAAAELTFPSSMRRRSNFTLVAPVRANVPAASGGRVGDPGGAGKVGRGGVGGAHHLHDNDDDDDDAGSESSSDLFEIKSLMIGDCPYEPSEASIQWSVVTADASERGDRVPARWVGGGGARGPPVAGRQLRGHRPAGILAGCASHRAVDVSTATTTTKAVPNAVAATQQRRSEGFQKAPRSGA</sequence>
<dbReference type="PANTHER" id="PTHR33781">
    <property type="entry name" value="PROTEIN PHYTOCHROME KINASE SUBSTRATE 1-RELATED"/>
    <property type="match status" value="1"/>
</dbReference>
<evidence type="ECO:0000256" key="1">
    <source>
        <dbReference type="SAM" id="MobiDB-lite"/>
    </source>
</evidence>
<proteinExistence type="predicted"/>
<feature type="compositionally biased region" description="Gly residues" evidence="1">
    <location>
        <begin position="361"/>
        <end position="379"/>
    </location>
</feature>